<dbReference type="RefSeq" id="WP_345533399.1">
    <property type="nucleotide sequence ID" value="NZ_BAABLD010000008.1"/>
</dbReference>
<name>A0ABP9QTG0_9RHOO</name>
<evidence type="ECO:0000259" key="2">
    <source>
        <dbReference type="Pfam" id="PF01408"/>
    </source>
</evidence>
<evidence type="ECO:0000256" key="1">
    <source>
        <dbReference type="ARBA" id="ARBA00023002"/>
    </source>
</evidence>
<dbReference type="SUPFAM" id="SSF51735">
    <property type="entry name" value="NAD(P)-binding Rossmann-fold domains"/>
    <property type="match status" value="1"/>
</dbReference>
<gene>
    <name evidence="4" type="ORF">GCM10025770_25830</name>
</gene>
<dbReference type="InterPro" id="IPR055170">
    <property type="entry name" value="GFO_IDH_MocA-like_dom"/>
</dbReference>
<dbReference type="InterPro" id="IPR050463">
    <property type="entry name" value="Gfo/Idh/MocA_oxidrdct_glycsds"/>
</dbReference>
<proteinExistence type="predicted"/>
<dbReference type="InterPro" id="IPR000683">
    <property type="entry name" value="Gfo/Idh/MocA-like_OxRdtase_N"/>
</dbReference>
<reference evidence="5" key="1">
    <citation type="journal article" date="2019" name="Int. J. Syst. Evol. Microbiol.">
        <title>The Global Catalogue of Microorganisms (GCM) 10K type strain sequencing project: providing services to taxonomists for standard genome sequencing and annotation.</title>
        <authorList>
            <consortium name="The Broad Institute Genomics Platform"/>
            <consortium name="The Broad Institute Genome Sequencing Center for Infectious Disease"/>
            <person name="Wu L."/>
            <person name="Ma J."/>
        </authorList>
    </citation>
    <scope>NUCLEOTIDE SEQUENCE [LARGE SCALE GENOMIC DNA]</scope>
    <source>
        <strain evidence="5">JCM 18715</strain>
    </source>
</reference>
<feature type="domain" description="GFO/IDH/MocA-like oxidoreductase" evidence="3">
    <location>
        <begin position="133"/>
        <end position="257"/>
    </location>
</feature>
<dbReference type="Proteomes" id="UP001500547">
    <property type="component" value="Unassembled WGS sequence"/>
</dbReference>
<organism evidence="4 5">
    <name type="scientific">Viridibacterium curvum</name>
    <dbReference type="NCBI Taxonomy" id="1101404"/>
    <lineage>
        <taxon>Bacteria</taxon>
        <taxon>Pseudomonadati</taxon>
        <taxon>Pseudomonadota</taxon>
        <taxon>Betaproteobacteria</taxon>
        <taxon>Rhodocyclales</taxon>
        <taxon>Rhodocyclaceae</taxon>
        <taxon>Viridibacterium</taxon>
    </lineage>
</organism>
<comment type="caution">
    <text evidence="4">The sequence shown here is derived from an EMBL/GenBank/DDBJ whole genome shotgun (WGS) entry which is preliminary data.</text>
</comment>
<accession>A0ABP9QTG0</accession>
<dbReference type="SUPFAM" id="SSF55347">
    <property type="entry name" value="Glyceraldehyde-3-phosphate dehydrogenase-like, C-terminal domain"/>
    <property type="match status" value="1"/>
</dbReference>
<dbReference type="Gene3D" id="3.40.50.720">
    <property type="entry name" value="NAD(P)-binding Rossmann-like Domain"/>
    <property type="match status" value="1"/>
</dbReference>
<dbReference type="EMBL" id="BAABLD010000008">
    <property type="protein sequence ID" value="GAA5167338.1"/>
    <property type="molecule type" value="Genomic_DNA"/>
</dbReference>
<dbReference type="Pfam" id="PF01408">
    <property type="entry name" value="GFO_IDH_MocA"/>
    <property type="match status" value="1"/>
</dbReference>
<dbReference type="PANTHER" id="PTHR43818">
    <property type="entry name" value="BCDNA.GH03377"/>
    <property type="match status" value="1"/>
</dbReference>
<evidence type="ECO:0000259" key="3">
    <source>
        <dbReference type="Pfam" id="PF22725"/>
    </source>
</evidence>
<dbReference type="PANTHER" id="PTHR43818:SF11">
    <property type="entry name" value="BCDNA.GH03377"/>
    <property type="match status" value="1"/>
</dbReference>
<evidence type="ECO:0000313" key="5">
    <source>
        <dbReference type="Proteomes" id="UP001500547"/>
    </source>
</evidence>
<dbReference type="InterPro" id="IPR036291">
    <property type="entry name" value="NAD(P)-bd_dom_sf"/>
</dbReference>
<keyword evidence="5" id="KW-1185">Reference proteome</keyword>
<dbReference type="Pfam" id="PF22725">
    <property type="entry name" value="GFO_IDH_MocA_C3"/>
    <property type="match status" value="1"/>
</dbReference>
<dbReference type="Gene3D" id="3.30.360.10">
    <property type="entry name" value="Dihydrodipicolinate Reductase, domain 2"/>
    <property type="match status" value="1"/>
</dbReference>
<feature type="domain" description="Gfo/Idh/MocA-like oxidoreductase N-terminal" evidence="2">
    <location>
        <begin position="5"/>
        <end position="124"/>
    </location>
</feature>
<protein>
    <submittedName>
        <fullName evidence="4">Gfo/Idh/MocA family oxidoreductase</fullName>
    </submittedName>
</protein>
<sequence length="325" mass="35063">MLSTIRWGIIGCGEVTEVKSGPGFQKAAGSQLVAVMRRNAALAEDYARRHAVPRWYDDAAQLIADPDVDAVYIATPPSSHKDLVLQCAAACKPVLVEKPMALSHAESRFMADACRLANVPLFIAYYRRCMPRYQQIKALVDAGAIGAVRLVSVQMLRPPSAQDRDPAQVWRLDPALSGGGHFWDLAPHLFDFLDALFGPIAAASGQVSNQGGFYAAEDTVSASFRFASGLQGVGQWCFAAAEDLDEVVLRGTQGTLRFAMFSDAPVLLENAQGQQAFTIANPPHVHQGLIQEITDHLLGRGQCVVDGDCGVRTAWVMDSVTGRLP</sequence>
<keyword evidence="1" id="KW-0560">Oxidoreductase</keyword>
<evidence type="ECO:0000313" key="4">
    <source>
        <dbReference type="EMBL" id="GAA5167338.1"/>
    </source>
</evidence>